<evidence type="ECO:0000256" key="1">
    <source>
        <dbReference type="SAM" id="Phobius"/>
    </source>
</evidence>
<gene>
    <name evidence="2" type="ordered locus">Aazo_5226</name>
</gene>
<proteinExistence type="predicted"/>
<accession>D7E0T7</accession>
<feature type="transmembrane region" description="Helical" evidence="1">
    <location>
        <begin position="32"/>
        <end position="56"/>
    </location>
</feature>
<dbReference type="EMBL" id="CP002059">
    <property type="protein sequence ID" value="ADI66256.1"/>
    <property type="molecule type" value="Genomic_DNA"/>
</dbReference>
<reference evidence="2 3" key="1">
    <citation type="journal article" date="2010" name="PLoS ONE">
        <title>Genome erosion in a nitrogen-fixing vertically transmitted endosymbiotic multicellular cyanobacterium.</title>
        <authorList>
            <person name="Ran L."/>
            <person name="Larsson J."/>
            <person name="Vigil-Stenman T."/>
            <person name="Nylander J.A."/>
            <person name="Ininbergs K."/>
            <person name="Zheng W.W."/>
            <person name="Lapidus A."/>
            <person name="Lowry S."/>
            <person name="Haselkorn R."/>
            <person name="Bergman B."/>
        </authorList>
    </citation>
    <scope>NUCLEOTIDE SEQUENCE [LARGE SCALE GENOMIC DNA]</scope>
    <source>
        <strain evidence="2 3">0708</strain>
    </source>
</reference>
<name>D7E0T7_NOSA0</name>
<keyword evidence="1" id="KW-1133">Transmembrane helix</keyword>
<dbReference type="OrthoDB" id="497685at2"/>
<evidence type="ECO:0000313" key="3">
    <source>
        <dbReference type="Proteomes" id="UP000001511"/>
    </source>
</evidence>
<keyword evidence="1" id="KW-0472">Membrane</keyword>
<feature type="transmembrane region" description="Helical" evidence="1">
    <location>
        <begin position="7"/>
        <end position="26"/>
    </location>
</feature>
<evidence type="ECO:0000313" key="2">
    <source>
        <dbReference type="EMBL" id="ADI66256.1"/>
    </source>
</evidence>
<dbReference type="KEGG" id="naz:Aazo_5226"/>
<dbReference type="HOGENOM" id="CLU_177746_0_0_3"/>
<keyword evidence="3" id="KW-1185">Reference proteome</keyword>
<dbReference type="AlphaFoldDB" id="D7E0T7"/>
<protein>
    <submittedName>
        <fullName evidence="2">Uncharacterized protein</fullName>
    </submittedName>
</protein>
<sequence length="104" mass="11931">MIYLLNIFIYLLTPLGGVLSYCSLLRTAFDAIFGALLFLQCLFSLHMFLFMLPWIFSLRNFSLWHFMVPNVGCICLSQTTLKTNSLSTKNSELILDDGKINNRL</sequence>
<keyword evidence="1" id="KW-0812">Transmembrane</keyword>
<organism evidence="2 3">
    <name type="scientific">Nostoc azollae (strain 0708)</name>
    <name type="common">Anabaena azollae (strain 0708)</name>
    <dbReference type="NCBI Taxonomy" id="551115"/>
    <lineage>
        <taxon>Bacteria</taxon>
        <taxon>Bacillati</taxon>
        <taxon>Cyanobacteriota</taxon>
        <taxon>Cyanophyceae</taxon>
        <taxon>Nostocales</taxon>
        <taxon>Nostocaceae</taxon>
        <taxon>Trichormus</taxon>
    </lineage>
</organism>
<dbReference type="Proteomes" id="UP000001511">
    <property type="component" value="Chromosome"/>
</dbReference>